<dbReference type="SMART" id="SM00248">
    <property type="entry name" value="ANK"/>
    <property type="match status" value="6"/>
</dbReference>
<dbReference type="OrthoDB" id="20727at2759"/>
<dbReference type="InParanoid" id="A0A6P8RZ16"/>
<dbReference type="PANTHER" id="PTHR46680">
    <property type="entry name" value="NF-KAPPA-B INHIBITOR ALPHA"/>
    <property type="match status" value="1"/>
</dbReference>
<dbReference type="RefSeq" id="XP_033811015.1">
    <property type="nucleotide sequence ID" value="XM_033955124.1"/>
</dbReference>
<dbReference type="PRINTS" id="PR01415">
    <property type="entry name" value="ANKYRIN"/>
</dbReference>
<comment type="function">
    <text evidence="6">Inhibits the activity of dimeric NF-kappa-B/REL complexes by trapping REL (RELA/p65 and NFKB1/p50) dimers in the cytoplasm by masking their nuclear localization signals. On cellular stimulation by immune and pro-inflammatory responses, becomes phosphorylated promoting ubiquitination and degradation, enabling the dimeric RELA to translocate to the nucleus and activate transcription.</text>
</comment>
<keyword evidence="2 7" id="KW-0040">ANK repeat</keyword>
<reference evidence="10" key="1">
    <citation type="submission" date="2025-08" db="UniProtKB">
        <authorList>
            <consortium name="RefSeq"/>
        </authorList>
    </citation>
    <scope>IDENTIFICATION</scope>
</reference>
<evidence type="ECO:0000256" key="7">
    <source>
        <dbReference type="PROSITE-ProRule" id="PRU00023"/>
    </source>
</evidence>
<accession>A0A6P8RZ16</accession>
<evidence type="ECO:0000256" key="3">
    <source>
        <dbReference type="ARBA" id="ARBA00038439"/>
    </source>
</evidence>
<evidence type="ECO:0000256" key="4">
    <source>
        <dbReference type="ARBA" id="ARBA00041123"/>
    </source>
</evidence>
<evidence type="ECO:0000256" key="8">
    <source>
        <dbReference type="SAM" id="MobiDB-lite"/>
    </source>
</evidence>
<dbReference type="InterPro" id="IPR051070">
    <property type="entry name" value="NF-kappa-B_inhibitor"/>
</dbReference>
<evidence type="ECO:0000256" key="5">
    <source>
        <dbReference type="ARBA" id="ARBA00041987"/>
    </source>
</evidence>
<keyword evidence="1" id="KW-0677">Repeat</keyword>
<sequence>MAQRAAPAQSPTRKLPLSHSPWGKAPEAGEEWCDSGLGSLGDGQLWSLQEEAEEAPGLQRRGPLEPSARAQPGSCKAGLEAEQERLDSALGDSLQEEVAAGLSREVGALRLQEDLPQPWLRSVLAFLTEDGDTALHLAVIHEHEEFLGTLLRFTENTEFLDLQNDLGQTALHIAVIIGLPTFIKQLLLAGADPCIQEKNGNTALHVACKEEQYTCAQTLLYSTDFHPCAQNIHDIKKQVDITNYDSYTALHVAIVRKDLQMVKLLLASGANVNKQELSCGRSPLHLAVESQVPEVVKCLLQAGADTSARMYAGYTPIYSASYRPEQKILQMLRDFGSEEPDWESEDSLDMGSDEEYDDIVINTVPCEH</sequence>
<evidence type="ECO:0000313" key="10">
    <source>
        <dbReference type="RefSeq" id="XP_033811015.1"/>
    </source>
</evidence>
<dbReference type="GO" id="GO:0071356">
    <property type="term" value="P:cellular response to tumor necrosis factor"/>
    <property type="evidence" value="ECO:0007669"/>
    <property type="project" value="TreeGrafter"/>
</dbReference>
<gene>
    <name evidence="10" type="primary">NFKBIB</name>
</gene>
<dbReference type="PANTHER" id="PTHR46680:SF1">
    <property type="entry name" value="NF-KAPPA-B INHIBITOR ALPHA"/>
    <property type="match status" value="1"/>
</dbReference>
<feature type="region of interest" description="Disordered" evidence="8">
    <location>
        <begin position="1"/>
        <end position="78"/>
    </location>
</feature>
<evidence type="ECO:0000256" key="6">
    <source>
        <dbReference type="ARBA" id="ARBA00045368"/>
    </source>
</evidence>
<feature type="repeat" description="ANK" evidence="7">
    <location>
        <begin position="279"/>
        <end position="311"/>
    </location>
</feature>
<protein>
    <recommendedName>
        <fullName evidence="4">NF-kappa-B inhibitor alpha</fullName>
    </recommendedName>
    <alternativeName>
        <fullName evidence="5">I-kappa-B-alpha</fullName>
    </alternativeName>
</protein>
<keyword evidence="9" id="KW-1185">Reference proteome</keyword>
<dbReference type="PROSITE" id="PS50088">
    <property type="entry name" value="ANK_REPEAT"/>
    <property type="match status" value="4"/>
</dbReference>
<dbReference type="CTD" id="4793"/>
<dbReference type="InterPro" id="IPR002110">
    <property type="entry name" value="Ankyrin_rpt"/>
</dbReference>
<dbReference type="GO" id="GO:0005829">
    <property type="term" value="C:cytosol"/>
    <property type="evidence" value="ECO:0007669"/>
    <property type="project" value="TreeGrafter"/>
</dbReference>
<evidence type="ECO:0000313" key="9">
    <source>
        <dbReference type="Proteomes" id="UP000515159"/>
    </source>
</evidence>
<dbReference type="FunCoup" id="A0A6P8RZ16">
    <property type="interactions" value="938"/>
</dbReference>
<evidence type="ECO:0000256" key="1">
    <source>
        <dbReference type="ARBA" id="ARBA00022737"/>
    </source>
</evidence>
<dbReference type="GO" id="GO:0034142">
    <property type="term" value="P:toll-like receptor 4 signaling pathway"/>
    <property type="evidence" value="ECO:0007669"/>
    <property type="project" value="TreeGrafter"/>
</dbReference>
<dbReference type="PROSITE" id="PS50297">
    <property type="entry name" value="ANK_REP_REGION"/>
    <property type="match status" value="3"/>
</dbReference>
<comment type="similarity">
    <text evidence="3">Belongs to the NF-kappa-B inhibitor family.</text>
</comment>
<evidence type="ECO:0000256" key="2">
    <source>
        <dbReference type="ARBA" id="ARBA00023043"/>
    </source>
</evidence>
<dbReference type="Gene3D" id="1.25.40.20">
    <property type="entry name" value="Ankyrin repeat-containing domain"/>
    <property type="match status" value="1"/>
</dbReference>
<feature type="compositionally biased region" description="Low complexity" evidence="8">
    <location>
        <begin position="34"/>
        <end position="49"/>
    </location>
</feature>
<dbReference type="Pfam" id="PF12796">
    <property type="entry name" value="Ank_2"/>
    <property type="match status" value="1"/>
</dbReference>
<feature type="repeat" description="ANK" evidence="7">
    <location>
        <begin position="130"/>
        <end position="162"/>
    </location>
</feature>
<dbReference type="GeneID" id="117365132"/>
<organism evidence="9 10">
    <name type="scientific">Geotrypetes seraphini</name>
    <name type="common">Gaboon caecilian</name>
    <name type="synonym">Caecilia seraphini</name>
    <dbReference type="NCBI Taxonomy" id="260995"/>
    <lineage>
        <taxon>Eukaryota</taxon>
        <taxon>Metazoa</taxon>
        <taxon>Chordata</taxon>
        <taxon>Craniata</taxon>
        <taxon>Vertebrata</taxon>
        <taxon>Euteleostomi</taxon>
        <taxon>Amphibia</taxon>
        <taxon>Gymnophiona</taxon>
        <taxon>Geotrypetes</taxon>
    </lineage>
</organism>
<dbReference type="Pfam" id="PF00023">
    <property type="entry name" value="Ank"/>
    <property type="match status" value="2"/>
</dbReference>
<dbReference type="KEGG" id="gsh:117365132"/>
<dbReference type="SUPFAM" id="SSF48403">
    <property type="entry name" value="Ankyrin repeat"/>
    <property type="match status" value="1"/>
</dbReference>
<feature type="repeat" description="ANK" evidence="7">
    <location>
        <begin position="245"/>
        <end position="277"/>
    </location>
</feature>
<name>A0A6P8RZ16_GEOSA</name>
<dbReference type="Proteomes" id="UP000515159">
    <property type="component" value="Chromosome 8"/>
</dbReference>
<dbReference type="AlphaFoldDB" id="A0A6P8RZ16"/>
<proteinExistence type="inferred from homology"/>
<dbReference type="GO" id="GO:0051059">
    <property type="term" value="F:NF-kappaB binding"/>
    <property type="evidence" value="ECO:0007669"/>
    <property type="project" value="TreeGrafter"/>
</dbReference>
<feature type="repeat" description="ANK" evidence="7">
    <location>
        <begin position="166"/>
        <end position="198"/>
    </location>
</feature>
<dbReference type="InterPro" id="IPR036770">
    <property type="entry name" value="Ankyrin_rpt-contain_sf"/>
</dbReference>